<protein>
    <submittedName>
        <fullName evidence="1">Uncharacterized protein</fullName>
    </submittedName>
</protein>
<proteinExistence type="predicted"/>
<name>A0A9E7F9R5_9LILI</name>
<dbReference type="EMBL" id="CP097505">
    <property type="protein sequence ID" value="URD92019.1"/>
    <property type="molecule type" value="Genomic_DNA"/>
</dbReference>
<reference evidence="1" key="1">
    <citation type="submission" date="2022-05" db="EMBL/GenBank/DDBJ databases">
        <title>The Musa troglodytarum L. genome provides insights into the mechanism of non-climacteric behaviour and enrichment of carotenoids.</title>
        <authorList>
            <person name="Wang J."/>
        </authorList>
    </citation>
    <scope>NUCLEOTIDE SEQUENCE</scope>
    <source>
        <tissue evidence="1">Leaf</tissue>
    </source>
</reference>
<gene>
    <name evidence="1" type="ORF">MUK42_33453</name>
</gene>
<accession>A0A9E7F9R5</accession>
<evidence type="ECO:0000313" key="2">
    <source>
        <dbReference type="Proteomes" id="UP001055439"/>
    </source>
</evidence>
<dbReference type="Proteomes" id="UP001055439">
    <property type="component" value="Chromosome 3"/>
</dbReference>
<sequence length="68" mass="7653">MSECGIDEGDDDSAMRPWVLNLMQLSEDDRSGAHSMSRPRNGVLSKNSDGYMRASFSLERRALMWPST</sequence>
<organism evidence="1 2">
    <name type="scientific">Musa troglodytarum</name>
    <name type="common">fe'i banana</name>
    <dbReference type="NCBI Taxonomy" id="320322"/>
    <lineage>
        <taxon>Eukaryota</taxon>
        <taxon>Viridiplantae</taxon>
        <taxon>Streptophyta</taxon>
        <taxon>Embryophyta</taxon>
        <taxon>Tracheophyta</taxon>
        <taxon>Spermatophyta</taxon>
        <taxon>Magnoliopsida</taxon>
        <taxon>Liliopsida</taxon>
        <taxon>Zingiberales</taxon>
        <taxon>Musaceae</taxon>
        <taxon>Musa</taxon>
    </lineage>
</organism>
<keyword evidence="2" id="KW-1185">Reference proteome</keyword>
<evidence type="ECO:0000313" key="1">
    <source>
        <dbReference type="EMBL" id="URD92019.1"/>
    </source>
</evidence>
<dbReference type="AlphaFoldDB" id="A0A9E7F9R5"/>